<sequence length="252" mass="28107">MHEAGALLVQIPCQKSLIEPFFGTTYLTHSLPTRTDNNLLQLEFRKCGSWPRKIRGHAQVSVGFQSVDGCTRIGRKLEFRFGEFEDTHTYALNHLTVPIITIVSLSRFEPFDRGLWSSFLHRHPLVTTMYTEPTESKDLEVFLSALVPQDPSDSTAGELDEPTLPNLCRLCIGSSPRGLGGMRQLSLLDDAHEVTRLLEPVILGRARMKVPLAEVELSVFLVDANAAEIPPLRELLKDAGIATQVLRGKEHV</sequence>
<keyword evidence="2" id="KW-1185">Reference proteome</keyword>
<evidence type="ECO:0000313" key="2">
    <source>
        <dbReference type="Proteomes" id="UP000305067"/>
    </source>
</evidence>
<organism evidence="1 2">
    <name type="scientific">Pterulicium gracile</name>
    <dbReference type="NCBI Taxonomy" id="1884261"/>
    <lineage>
        <taxon>Eukaryota</taxon>
        <taxon>Fungi</taxon>
        <taxon>Dikarya</taxon>
        <taxon>Basidiomycota</taxon>
        <taxon>Agaricomycotina</taxon>
        <taxon>Agaricomycetes</taxon>
        <taxon>Agaricomycetidae</taxon>
        <taxon>Agaricales</taxon>
        <taxon>Pleurotineae</taxon>
        <taxon>Pterulaceae</taxon>
        <taxon>Pterulicium</taxon>
    </lineage>
</organism>
<dbReference type="AlphaFoldDB" id="A0A5C3QQU0"/>
<accession>A0A5C3QQU0</accession>
<dbReference type="Proteomes" id="UP000305067">
    <property type="component" value="Unassembled WGS sequence"/>
</dbReference>
<name>A0A5C3QQU0_9AGAR</name>
<protein>
    <submittedName>
        <fullName evidence="1">Uncharacterized protein</fullName>
    </submittedName>
</protein>
<evidence type="ECO:0000313" key="1">
    <source>
        <dbReference type="EMBL" id="TFL02659.1"/>
    </source>
</evidence>
<reference evidence="1 2" key="1">
    <citation type="journal article" date="2019" name="Nat. Ecol. Evol.">
        <title>Megaphylogeny resolves global patterns of mushroom evolution.</title>
        <authorList>
            <person name="Varga T."/>
            <person name="Krizsan K."/>
            <person name="Foldi C."/>
            <person name="Dima B."/>
            <person name="Sanchez-Garcia M."/>
            <person name="Sanchez-Ramirez S."/>
            <person name="Szollosi G.J."/>
            <person name="Szarkandi J.G."/>
            <person name="Papp V."/>
            <person name="Albert L."/>
            <person name="Andreopoulos W."/>
            <person name="Angelini C."/>
            <person name="Antonin V."/>
            <person name="Barry K.W."/>
            <person name="Bougher N.L."/>
            <person name="Buchanan P."/>
            <person name="Buyck B."/>
            <person name="Bense V."/>
            <person name="Catcheside P."/>
            <person name="Chovatia M."/>
            <person name="Cooper J."/>
            <person name="Damon W."/>
            <person name="Desjardin D."/>
            <person name="Finy P."/>
            <person name="Geml J."/>
            <person name="Haridas S."/>
            <person name="Hughes K."/>
            <person name="Justo A."/>
            <person name="Karasinski D."/>
            <person name="Kautmanova I."/>
            <person name="Kiss B."/>
            <person name="Kocsube S."/>
            <person name="Kotiranta H."/>
            <person name="LaButti K.M."/>
            <person name="Lechner B.E."/>
            <person name="Liimatainen K."/>
            <person name="Lipzen A."/>
            <person name="Lukacs Z."/>
            <person name="Mihaltcheva S."/>
            <person name="Morgado L.N."/>
            <person name="Niskanen T."/>
            <person name="Noordeloos M.E."/>
            <person name="Ohm R.A."/>
            <person name="Ortiz-Santana B."/>
            <person name="Ovrebo C."/>
            <person name="Racz N."/>
            <person name="Riley R."/>
            <person name="Savchenko A."/>
            <person name="Shiryaev A."/>
            <person name="Soop K."/>
            <person name="Spirin V."/>
            <person name="Szebenyi C."/>
            <person name="Tomsovsky M."/>
            <person name="Tulloss R.E."/>
            <person name="Uehling J."/>
            <person name="Grigoriev I.V."/>
            <person name="Vagvolgyi C."/>
            <person name="Papp T."/>
            <person name="Martin F.M."/>
            <person name="Miettinen O."/>
            <person name="Hibbett D.S."/>
            <person name="Nagy L.G."/>
        </authorList>
    </citation>
    <scope>NUCLEOTIDE SEQUENCE [LARGE SCALE GENOMIC DNA]</scope>
    <source>
        <strain evidence="1 2">CBS 309.79</strain>
    </source>
</reference>
<dbReference type="EMBL" id="ML178822">
    <property type="protein sequence ID" value="TFL02659.1"/>
    <property type="molecule type" value="Genomic_DNA"/>
</dbReference>
<gene>
    <name evidence="1" type="ORF">BDV98DRAFT_592320</name>
</gene>
<proteinExistence type="predicted"/>